<proteinExistence type="predicted"/>
<dbReference type="RefSeq" id="WP_149822032.1">
    <property type="nucleotide sequence ID" value="NZ_VUOA01000045.1"/>
</dbReference>
<name>A0A5B2V5B5_9HYPH</name>
<evidence type="ECO:0000256" key="2">
    <source>
        <dbReference type="ARBA" id="ARBA00022795"/>
    </source>
</evidence>
<keyword evidence="4" id="KW-0969">Cilium</keyword>
<evidence type="ECO:0000313" key="5">
    <source>
        <dbReference type="Proteomes" id="UP000323142"/>
    </source>
</evidence>
<sequence length="134" mass="15024">MRLSLRAGEKVYINGAVLQVDRKVTVELLNDVVFLMENHVMQPEETTTPLRQLYFTIQAMFVDPINAPAARVLFDTYHASTARHFSSPEILDGLAEVRAQIEAGRNFDALKILRTLFPAEDRILARPAASTRAA</sequence>
<organism evidence="4 5">
    <name type="scientific">Salinarimonas soli</name>
    <dbReference type="NCBI Taxonomy" id="1638099"/>
    <lineage>
        <taxon>Bacteria</taxon>
        <taxon>Pseudomonadati</taxon>
        <taxon>Pseudomonadota</taxon>
        <taxon>Alphaproteobacteria</taxon>
        <taxon>Hyphomicrobiales</taxon>
        <taxon>Salinarimonadaceae</taxon>
        <taxon>Salinarimonas</taxon>
    </lineage>
</organism>
<comment type="caution">
    <text evidence="4">The sequence shown here is derived from an EMBL/GenBank/DDBJ whole genome shotgun (WGS) entry which is preliminary data.</text>
</comment>
<keyword evidence="4" id="KW-0282">Flagellum</keyword>
<evidence type="ECO:0000256" key="3">
    <source>
        <dbReference type="ARBA" id="ARBA00022884"/>
    </source>
</evidence>
<dbReference type="OrthoDB" id="7932924at2"/>
<keyword evidence="5" id="KW-1185">Reference proteome</keyword>
<reference evidence="4 5" key="2">
    <citation type="submission" date="2019-09" db="EMBL/GenBank/DDBJ databases">
        <authorList>
            <person name="Jin C."/>
        </authorList>
    </citation>
    <scope>NUCLEOTIDE SEQUENCE [LARGE SCALE GENOMIC DNA]</scope>
    <source>
        <strain evidence="4 5">BN140002</strain>
    </source>
</reference>
<keyword evidence="2" id="KW-1005">Bacterial flagellum biogenesis</keyword>
<evidence type="ECO:0000313" key="4">
    <source>
        <dbReference type="EMBL" id="KAA2234713.1"/>
    </source>
</evidence>
<keyword evidence="3" id="KW-0694">RNA-binding</keyword>
<dbReference type="GO" id="GO:0006402">
    <property type="term" value="P:mRNA catabolic process"/>
    <property type="evidence" value="ECO:0007669"/>
    <property type="project" value="InterPro"/>
</dbReference>
<keyword evidence="4" id="KW-0966">Cell projection</keyword>
<dbReference type="GO" id="GO:0044781">
    <property type="term" value="P:bacterial-type flagellum organization"/>
    <property type="evidence" value="ECO:0007669"/>
    <property type="project" value="UniProtKB-KW"/>
</dbReference>
<dbReference type="GO" id="GO:1902209">
    <property type="term" value="P:negative regulation of bacterial-type flagellum assembly"/>
    <property type="evidence" value="ECO:0007669"/>
    <property type="project" value="InterPro"/>
</dbReference>
<evidence type="ECO:0000256" key="1">
    <source>
        <dbReference type="ARBA" id="ARBA00022491"/>
    </source>
</evidence>
<dbReference type="Pfam" id="PF07378">
    <property type="entry name" value="FlbT"/>
    <property type="match status" value="1"/>
</dbReference>
<dbReference type="EMBL" id="VUOA01000045">
    <property type="protein sequence ID" value="KAA2234713.1"/>
    <property type="molecule type" value="Genomic_DNA"/>
</dbReference>
<reference evidence="4 5" key="1">
    <citation type="submission" date="2019-09" db="EMBL/GenBank/DDBJ databases">
        <title>Salinarimonas rosea gen. nov., sp. nov., a new member of the a-2 subgroup of the Proteobacteria.</title>
        <authorList>
            <person name="Liu J."/>
        </authorList>
    </citation>
    <scope>NUCLEOTIDE SEQUENCE [LARGE SCALE GENOMIC DNA]</scope>
    <source>
        <strain evidence="4 5">BN140002</strain>
    </source>
</reference>
<dbReference type="Proteomes" id="UP000323142">
    <property type="component" value="Unassembled WGS sequence"/>
</dbReference>
<protein>
    <submittedName>
        <fullName evidence="4">Flagellar biosynthesis repressor FlbT</fullName>
    </submittedName>
</protein>
<dbReference type="InterPro" id="IPR009967">
    <property type="entry name" value="Flagellum_FlbT"/>
</dbReference>
<gene>
    <name evidence="4" type="primary">flbT</name>
    <name evidence="4" type="ORF">F0L46_23400</name>
</gene>
<keyword evidence="1" id="KW-0678">Repressor</keyword>
<accession>A0A5B2V5B5</accession>
<dbReference type="NCBIfam" id="NF001995">
    <property type="entry name" value="PRK00794.1-1"/>
    <property type="match status" value="1"/>
</dbReference>
<dbReference type="PIRSF" id="PIRSF009533">
    <property type="entry name" value="FlbT"/>
    <property type="match status" value="1"/>
</dbReference>
<dbReference type="AlphaFoldDB" id="A0A5B2V5B5"/>
<dbReference type="GO" id="GO:0048027">
    <property type="term" value="F:mRNA 5'-UTR binding"/>
    <property type="evidence" value="ECO:0007669"/>
    <property type="project" value="InterPro"/>
</dbReference>